<organism evidence="3 4">
    <name type="scientific">Eucalyptus globulus</name>
    <name type="common">Tasmanian blue gum</name>
    <dbReference type="NCBI Taxonomy" id="34317"/>
    <lineage>
        <taxon>Eukaryota</taxon>
        <taxon>Viridiplantae</taxon>
        <taxon>Streptophyta</taxon>
        <taxon>Embryophyta</taxon>
        <taxon>Tracheophyta</taxon>
        <taxon>Spermatophyta</taxon>
        <taxon>Magnoliopsida</taxon>
        <taxon>eudicotyledons</taxon>
        <taxon>Gunneridae</taxon>
        <taxon>Pentapetalae</taxon>
        <taxon>rosids</taxon>
        <taxon>malvids</taxon>
        <taxon>Myrtales</taxon>
        <taxon>Myrtaceae</taxon>
        <taxon>Myrtoideae</taxon>
        <taxon>Eucalypteae</taxon>
        <taxon>Eucalyptus</taxon>
    </lineage>
</organism>
<dbReference type="Proteomes" id="UP001634007">
    <property type="component" value="Unassembled WGS sequence"/>
</dbReference>
<dbReference type="Pfam" id="PF05089">
    <property type="entry name" value="NAGLU"/>
    <property type="match status" value="1"/>
</dbReference>
<dbReference type="PANTHER" id="PTHR12872:SF1">
    <property type="entry name" value="ALPHA-N-ACETYLGLUCOSAMINIDASE"/>
    <property type="match status" value="1"/>
</dbReference>
<feature type="domain" description="Alpha-N-acetylglucosaminidase tim-barrel" evidence="1">
    <location>
        <begin position="5"/>
        <end position="140"/>
    </location>
</feature>
<evidence type="ECO:0000313" key="3">
    <source>
        <dbReference type="EMBL" id="KAL3732745.1"/>
    </source>
</evidence>
<dbReference type="InterPro" id="IPR007781">
    <property type="entry name" value="NAGLU"/>
</dbReference>
<dbReference type="InterPro" id="IPR024732">
    <property type="entry name" value="NAGLU_C"/>
</dbReference>
<dbReference type="EMBL" id="JBJKBG010000007">
    <property type="protein sequence ID" value="KAL3732745.1"/>
    <property type="molecule type" value="Genomic_DNA"/>
</dbReference>
<dbReference type="Gene3D" id="3.20.20.80">
    <property type="entry name" value="Glycosidases"/>
    <property type="match status" value="1"/>
</dbReference>
<evidence type="ECO:0000259" key="2">
    <source>
        <dbReference type="Pfam" id="PF12972"/>
    </source>
</evidence>
<comment type="caution">
    <text evidence="3">The sequence shown here is derived from an EMBL/GenBank/DDBJ whole genome shotgun (WGS) entry which is preliminary data.</text>
</comment>
<feature type="domain" description="Alpha-N-acetylglucosaminidase C-terminal" evidence="2">
    <location>
        <begin position="156"/>
        <end position="276"/>
    </location>
</feature>
<dbReference type="InterPro" id="IPR024733">
    <property type="entry name" value="NAGLU_tim-barrel"/>
</dbReference>
<name>A0ABD3JYK7_EUCGL</name>
<keyword evidence="4" id="KW-1185">Reference proteome</keyword>
<proteinExistence type="predicted"/>
<evidence type="ECO:0000313" key="4">
    <source>
        <dbReference type="Proteomes" id="UP001634007"/>
    </source>
</evidence>
<dbReference type="AlphaFoldDB" id="A0ABD3JYK7"/>
<evidence type="ECO:0000259" key="1">
    <source>
        <dbReference type="Pfam" id="PF05089"/>
    </source>
</evidence>
<protein>
    <submittedName>
        <fullName evidence="3">Uncharacterized protein</fullName>
    </submittedName>
</protein>
<dbReference type="PANTHER" id="PTHR12872">
    <property type="entry name" value="ALPHA-N-ACETYLGLUCOSAMINIDASE"/>
    <property type="match status" value="1"/>
</dbReference>
<gene>
    <name evidence="3" type="ORF">ACJRO7_029399</name>
</gene>
<dbReference type="Pfam" id="PF12972">
    <property type="entry name" value="NAGLU_C"/>
    <property type="match status" value="1"/>
</dbReference>
<accession>A0ABD3JYK7</accession>
<reference evidence="3 4" key="1">
    <citation type="submission" date="2024-11" db="EMBL/GenBank/DDBJ databases">
        <title>Chromosome-level genome assembly of Eucalyptus globulus Labill. provides insights into its genome evolution.</title>
        <authorList>
            <person name="Li X."/>
        </authorList>
    </citation>
    <scope>NUCLEOTIDE SEQUENCE [LARGE SCALE GENOMIC DNA]</scope>
    <source>
        <strain evidence="3">CL2024</strain>
        <tissue evidence="3">Fresh tender leaves</tissue>
    </source>
</reference>
<sequence length="277" mass="31265">MPSASDTFNENSPPPNDTSYISMLGAAVYRAMSQGDRDAVWLMQGWLFYSDSAFWKPPQMKALQHYVPVGKMIVLDLFADVKPIWETSAQFYGTPYVYPQPLMCIRCLLHNFGGNIEMNGVLDAISSGPVDACISDNSTMLMSEMAFRSEKVLVATVRQVEAAWEILYHNIYNCTDGIAICLLKLLSIALPQAHLWYSTHFVVNALELFLHAGNHLKESLPFRYDLVDLTRQVLSKLANKVYANAMTAFQQKDAKALHFHSEKFLKLIKDIDLMLKA</sequence>